<keyword evidence="6 7" id="KW-0472">Membrane</keyword>
<feature type="transmembrane region" description="Helical" evidence="7">
    <location>
        <begin position="464"/>
        <end position="485"/>
    </location>
</feature>
<dbReference type="GO" id="GO:0022857">
    <property type="term" value="F:transmembrane transporter activity"/>
    <property type="evidence" value="ECO:0007669"/>
    <property type="project" value="InterPro"/>
</dbReference>
<dbReference type="AlphaFoldDB" id="A0AAD9RZD8"/>
<evidence type="ECO:0000313" key="9">
    <source>
        <dbReference type="EMBL" id="KAK2588584.1"/>
    </source>
</evidence>
<protein>
    <recommendedName>
        <fullName evidence="8">Major facilitator superfamily (MFS) profile domain-containing protein</fullName>
    </recommendedName>
</protein>
<dbReference type="InterPro" id="IPR036259">
    <property type="entry name" value="MFS_trans_sf"/>
</dbReference>
<evidence type="ECO:0000256" key="2">
    <source>
        <dbReference type="ARBA" id="ARBA00008335"/>
    </source>
</evidence>
<dbReference type="PROSITE" id="PS50850">
    <property type="entry name" value="MFS"/>
    <property type="match status" value="1"/>
</dbReference>
<dbReference type="InterPro" id="IPR005828">
    <property type="entry name" value="MFS_sugar_transport-like"/>
</dbReference>
<dbReference type="Pfam" id="PF00083">
    <property type="entry name" value="Sugar_tr"/>
    <property type="match status" value="1"/>
</dbReference>
<evidence type="ECO:0000256" key="3">
    <source>
        <dbReference type="ARBA" id="ARBA00022448"/>
    </source>
</evidence>
<name>A0AAD9RZD8_9HYME</name>
<accession>A0AAD9RZD8</accession>
<evidence type="ECO:0000256" key="1">
    <source>
        <dbReference type="ARBA" id="ARBA00004141"/>
    </source>
</evidence>
<keyword evidence="5 7" id="KW-1133">Transmembrane helix</keyword>
<dbReference type="SUPFAM" id="SSF103473">
    <property type="entry name" value="MFS general substrate transporter"/>
    <property type="match status" value="1"/>
</dbReference>
<feature type="transmembrane region" description="Helical" evidence="7">
    <location>
        <begin position="288"/>
        <end position="307"/>
    </location>
</feature>
<keyword evidence="10" id="KW-1185">Reference proteome</keyword>
<comment type="caution">
    <text evidence="9">The sequence shown here is derived from an EMBL/GenBank/DDBJ whole genome shotgun (WGS) entry which is preliminary data.</text>
</comment>
<evidence type="ECO:0000256" key="6">
    <source>
        <dbReference type="ARBA" id="ARBA00023136"/>
    </source>
</evidence>
<sequence>MDNGCESALNKTGWGACHYFLVGLCGVCTFVEAIASLIVLVVARLLVCDLKLGKNDIVIFNATQSFGMAFGSFFFGSLADLYGRKETISITMVLIFCSSIAISFAQTIFLINLFIFLLGLGLAGNYIIVRVYLIECLPTKRREVCLAILDILWVLGYLSALGLSWSLVPSVIRMLYKKFRPSSWRVLAGIGGAPSLIMACAVSLLPQTPRFLLYQQRQDEAVTVLRQIYAINNSKHIGTYPSTDLSTCVEPDEEIEETNSLFTMIYRYCVKTRERLQKIYQLPFRRTTICSILISFLYFPGFVWLALWNAHLLQELGKGTIEKERGGNSMCNVNFSDMGESLLLNCRQINEQRFLFLLCISFSYILGEILLIMGIHVIRKKWLLILSALIGSIAILGLIFVVQYIMQIIFSAMFLATYAINHTIINILIAENYPTGLRGTIMGLTKILPHLAASMMKFVSKLSCIPSIIAASGILISTAVIVIPIPDLTGAPLQERSVNLDDA</sequence>
<feature type="transmembrane region" description="Helical" evidence="7">
    <location>
        <begin position="144"/>
        <end position="166"/>
    </location>
</feature>
<feature type="domain" description="Major facilitator superfamily (MFS) profile" evidence="8">
    <location>
        <begin position="21"/>
        <end position="489"/>
    </location>
</feature>
<keyword evidence="4 7" id="KW-0812">Transmembrane</keyword>
<dbReference type="GO" id="GO:0016020">
    <property type="term" value="C:membrane"/>
    <property type="evidence" value="ECO:0007669"/>
    <property type="project" value="UniProtKB-SubCell"/>
</dbReference>
<dbReference type="PANTHER" id="PTHR23511:SF34">
    <property type="entry name" value="SYNAPTIC VESICLE GLYCOPROTEIN 2"/>
    <property type="match status" value="1"/>
</dbReference>
<dbReference type="Gene3D" id="1.20.1250.20">
    <property type="entry name" value="MFS general substrate transporter like domains"/>
    <property type="match status" value="1"/>
</dbReference>
<dbReference type="Proteomes" id="UP001258017">
    <property type="component" value="Unassembled WGS sequence"/>
</dbReference>
<dbReference type="PANTHER" id="PTHR23511">
    <property type="entry name" value="SYNAPTIC VESICLE GLYCOPROTEIN 2"/>
    <property type="match status" value="1"/>
</dbReference>
<dbReference type="InterPro" id="IPR020846">
    <property type="entry name" value="MFS_dom"/>
</dbReference>
<evidence type="ECO:0000259" key="8">
    <source>
        <dbReference type="PROSITE" id="PS50850"/>
    </source>
</evidence>
<evidence type="ECO:0000256" key="5">
    <source>
        <dbReference type="ARBA" id="ARBA00022989"/>
    </source>
</evidence>
<feature type="transmembrane region" description="Helical" evidence="7">
    <location>
        <begin position="382"/>
        <end position="402"/>
    </location>
</feature>
<reference evidence="9" key="1">
    <citation type="submission" date="2021-08" db="EMBL/GenBank/DDBJ databases">
        <authorList>
            <person name="Misof B."/>
            <person name="Oliver O."/>
            <person name="Podsiadlowski L."/>
            <person name="Donath A."/>
            <person name="Peters R."/>
            <person name="Mayer C."/>
            <person name="Rust J."/>
            <person name="Gunkel S."/>
            <person name="Lesny P."/>
            <person name="Martin S."/>
            <person name="Oeyen J.P."/>
            <person name="Petersen M."/>
            <person name="Panagiotis P."/>
            <person name="Wilbrandt J."/>
            <person name="Tanja T."/>
        </authorList>
    </citation>
    <scope>NUCLEOTIDE SEQUENCE</scope>
    <source>
        <strain evidence="9">GBR_01_08_01A</strain>
        <tissue evidence="9">Thorax + abdomen</tissue>
    </source>
</reference>
<feature type="transmembrane region" description="Helical" evidence="7">
    <location>
        <begin position="58"/>
        <end position="78"/>
    </location>
</feature>
<dbReference type="EMBL" id="JAIFRP010000003">
    <property type="protein sequence ID" value="KAK2588584.1"/>
    <property type="molecule type" value="Genomic_DNA"/>
</dbReference>
<organism evidence="9 10">
    <name type="scientific">Odynerus spinipes</name>
    <dbReference type="NCBI Taxonomy" id="1348599"/>
    <lineage>
        <taxon>Eukaryota</taxon>
        <taxon>Metazoa</taxon>
        <taxon>Ecdysozoa</taxon>
        <taxon>Arthropoda</taxon>
        <taxon>Hexapoda</taxon>
        <taxon>Insecta</taxon>
        <taxon>Pterygota</taxon>
        <taxon>Neoptera</taxon>
        <taxon>Endopterygota</taxon>
        <taxon>Hymenoptera</taxon>
        <taxon>Apocrita</taxon>
        <taxon>Aculeata</taxon>
        <taxon>Vespoidea</taxon>
        <taxon>Vespidae</taxon>
        <taxon>Eumeninae</taxon>
        <taxon>Odynerus</taxon>
    </lineage>
</organism>
<feature type="transmembrane region" description="Helical" evidence="7">
    <location>
        <begin position="20"/>
        <end position="46"/>
    </location>
</feature>
<feature type="transmembrane region" description="Helical" evidence="7">
    <location>
        <begin position="354"/>
        <end position="375"/>
    </location>
</feature>
<evidence type="ECO:0000256" key="7">
    <source>
        <dbReference type="SAM" id="Phobius"/>
    </source>
</evidence>
<comment type="subcellular location">
    <subcellularLocation>
        <location evidence="1">Membrane</location>
        <topology evidence="1">Multi-pass membrane protein</topology>
    </subcellularLocation>
</comment>
<keyword evidence="3" id="KW-0813">Transport</keyword>
<comment type="similarity">
    <text evidence="2">Belongs to the major facilitator superfamily.</text>
</comment>
<feature type="transmembrane region" description="Helical" evidence="7">
    <location>
        <begin position="408"/>
        <end position="429"/>
    </location>
</feature>
<proteinExistence type="inferred from homology"/>
<feature type="transmembrane region" description="Helical" evidence="7">
    <location>
        <begin position="186"/>
        <end position="205"/>
    </location>
</feature>
<gene>
    <name evidence="9" type="ORF">KPH14_006358</name>
</gene>
<evidence type="ECO:0000313" key="10">
    <source>
        <dbReference type="Proteomes" id="UP001258017"/>
    </source>
</evidence>
<evidence type="ECO:0000256" key="4">
    <source>
        <dbReference type="ARBA" id="ARBA00022692"/>
    </source>
</evidence>
<feature type="transmembrane region" description="Helical" evidence="7">
    <location>
        <begin position="90"/>
        <end position="123"/>
    </location>
</feature>
<reference evidence="9" key="2">
    <citation type="journal article" date="2023" name="Commun. Biol.">
        <title>Intrasexual cuticular hydrocarbon dimorphism in a wasp sheds light on hydrocarbon biosynthesis genes in Hymenoptera.</title>
        <authorList>
            <person name="Moris V.C."/>
            <person name="Podsiadlowski L."/>
            <person name="Martin S."/>
            <person name="Oeyen J.P."/>
            <person name="Donath A."/>
            <person name="Petersen M."/>
            <person name="Wilbrandt J."/>
            <person name="Misof B."/>
            <person name="Liedtke D."/>
            <person name="Thamm M."/>
            <person name="Scheiner R."/>
            <person name="Schmitt T."/>
            <person name="Niehuis O."/>
        </authorList>
    </citation>
    <scope>NUCLEOTIDE SEQUENCE</scope>
    <source>
        <strain evidence="9">GBR_01_08_01A</strain>
    </source>
</reference>